<reference evidence="12 13" key="1">
    <citation type="submission" date="2019-11" db="EMBL/GenBank/DDBJ databases">
        <authorList>
            <person name="Zhang X.Y."/>
        </authorList>
    </citation>
    <scope>NUCLEOTIDE SEQUENCE [LARGE SCALE GENOMIC DNA]</scope>
    <source>
        <strain evidence="12 13">C176</strain>
    </source>
</reference>
<dbReference type="Proteomes" id="UP000433788">
    <property type="component" value="Unassembled WGS sequence"/>
</dbReference>
<accession>A0A6N7QUY0</accession>
<proteinExistence type="inferred from homology"/>
<dbReference type="PANTHER" id="PTHR43690:SF17">
    <property type="entry name" value="PROTEIN YHJJ"/>
    <property type="match status" value="1"/>
</dbReference>
<dbReference type="AlphaFoldDB" id="A0A6N7QUY0"/>
<keyword evidence="3" id="KW-0645">Protease</keyword>
<evidence type="ECO:0000259" key="10">
    <source>
        <dbReference type="Pfam" id="PF00675"/>
    </source>
</evidence>
<comment type="caution">
    <text evidence="12">The sequence shown here is derived from an EMBL/GenBank/DDBJ whole genome shotgun (WGS) entry which is preliminary data.</text>
</comment>
<keyword evidence="9" id="KW-0732">Signal</keyword>
<dbReference type="InterPro" id="IPR011765">
    <property type="entry name" value="Pept_M16_N"/>
</dbReference>
<sequence>MAARNAIFALLPALMAAPAFADDGNNNNIGNITRFTLDNGMQVLVREDHRAPVVVSQVWYNVGSSYEARGVTGIAHMLEHMMFKGTEQFPEGEFSAIVSREGGRLNAFTSRDFTAYFEIMAADRLPIAFELESDRMMNLQLTDDALATEREVILEERRLRSDDRPEGRFGERFAAVANPGTGYAHPIIGWEDDIRSISLDDLQSWYEHWYSPSNATLIVAGAVQADAVYALAEEYFGDIPAREVPAVRDPNVFDAAGERRLIYRDAQAQIPQLRLSYDVPSFATVEDRADVYALLMLSAILDGGEGARLAEQLVRGSEVAAAAGAGYNPMARLQADFSLYGVPADGQVEAVEEALRAQIDALKAELVTEEELERARNQLLADHLFELDSVFYQAMQLGMLETTGAGWQTLQDYQAGIAAVSAQDIQSVAERYLLPERLAVGIMLPPEQGEDT</sequence>
<dbReference type="InterPro" id="IPR050626">
    <property type="entry name" value="Peptidase_M16"/>
</dbReference>
<keyword evidence="13" id="KW-1185">Reference proteome</keyword>
<dbReference type="Gene3D" id="3.30.830.10">
    <property type="entry name" value="Metalloenzyme, LuxS/M16 peptidase-like"/>
    <property type="match status" value="2"/>
</dbReference>
<dbReference type="PROSITE" id="PS00143">
    <property type="entry name" value="INSULINASE"/>
    <property type="match status" value="1"/>
</dbReference>
<feature type="chain" id="PRO_5026693916" evidence="9">
    <location>
        <begin position="22"/>
        <end position="452"/>
    </location>
</feature>
<evidence type="ECO:0000256" key="4">
    <source>
        <dbReference type="ARBA" id="ARBA00022723"/>
    </source>
</evidence>
<dbReference type="PANTHER" id="PTHR43690">
    <property type="entry name" value="NARDILYSIN"/>
    <property type="match status" value="1"/>
</dbReference>
<keyword evidence="4" id="KW-0479">Metal-binding</keyword>
<dbReference type="InterPro" id="IPR007863">
    <property type="entry name" value="Peptidase_M16_C"/>
</dbReference>
<keyword evidence="7" id="KW-0482">Metalloprotease</keyword>
<organism evidence="12 13">
    <name type="scientific">Spiribacter salilacus</name>
    <dbReference type="NCBI Taxonomy" id="2664894"/>
    <lineage>
        <taxon>Bacteria</taxon>
        <taxon>Pseudomonadati</taxon>
        <taxon>Pseudomonadota</taxon>
        <taxon>Gammaproteobacteria</taxon>
        <taxon>Chromatiales</taxon>
        <taxon>Ectothiorhodospiraceae</taxon>
        <taxon>Spiribacter</taxon>
    </lineage>
</organism>
<keyword evidence="6" id="KW-0862">Zinc</keyword>
<evidence type="ECO:0000313" key="12">
    <source>
        <dbReference type="EMBL" id="MRH78127.1"/>
    </source>
</evidence>
<dbReference type="EMBL" id="WJPP01000002">
    <property type="protein sequence ID" value="MRH78127.1"/>
    <property type="molecule type" value="Genomic_DNA"/>
</dbReference>
<feature type="signal peptide" evidence="9">
    <location>
        <begin position="1"/>
        <end position="21"/>
    </location>
</feature>
<evidence type="ECO:0000256" key="2">
    <source>
        <dbReference type="ARBA" id="ARBA00007261"/>
    </source>
</evidence>
<evidence type="ECO:0000259" key="11">
    <source>
        <dbReference type="Pfam" id="PF05193"/>
    </source>
</evidence>
<evidence type="ECO:0000256" key="9">
    <source>
        <dbReference type="SAM" id="SignalP"/>
    </source>
</evidence>
<dbReference type="GO" id="GO:0004222">
    <property type="term" value="F:metalloendopeptidase activity"/>
    <property type="evidence" value="ECO:0007669"/>
    <property type="project" value="InterPro"/>
</dbReference>
<dbReference type="SUPFAM" id="SSF63411">
    <property type="entry name" value="LuxS/MPP-like metallohydrolase"/>
    <property type="match status" value="2"/>
</dbReference>
<dbReference type="GO" id="GO:0006508">
    <property type="term" value="P:proteolysis"/>
    <property type="evidence" value="ECO:0007669"/>
    <property type="project" value="UniProtKB-KW"/>
</dbReference>
<evidence type="ECO:0000256" key="8">
    <source>
        <dbReference type="RuleBase" id="RU004447"/>
    </source>
</evidence>
<gene>
    <name evidence="12" type="ORF">GH984_05350</name>
</gene>
<evidence type="ECO:0000256" key="6">
    <source>
        <dbReference type="ARBA" id="ARBA00022833"/>
    </source>
</evidence>
<name>A0A6N7QUY0_9GAMM</name>
<evidence type="ECO:0000256" key="1">
    <source>
        <dbReference type="ARBA" id="ARBA00001947"/>
    </source>
</evidence>
<comment type="cofactor">
    <cofactor evidence="1">
        <name>Zn(2+)</name>
        <dbReference type="ChEBI" id="CHEBI:29105"/>
    </cofactor>
</comment>
<evidence type="ECO:0000313" key="13">
    <source>
        <dbReference type="Proteomes" id="UP000433788"/>
    </source>
</evidence>
<feature type="domain" description="Peptidase M16 N-terminal" evidence="10">
    <location>
        <begin position="43"/>
        <end position="158"/>
    </location>
</feature>
<dbReference type="InterPro" id="IPR011249">
    <property type="entry name" value="Metalloenz_LuxS/M16"/>
</dbReference>
<dbReference type="Pfam" id="PF05193">
    <property type="entry name" value="Peptidase_M16_C"/>
    <property type="match status" value="1"/>
</dbReference>
<keyword evidence="5" id="KW-0378">Hydrolase</keyword>
<comment type="similarity">
    <text evidence="2 8">Belongs to the peptidase M16 family.</text>
</comment>
<protein>
    <submittedName>
        <fullName evidence="12">Insulinase family protein</fullName>
    </submittedName>
</protein>
<dbReference type="RefSeq" id="WP_153719160.1">
    <property type="nucleotide sequence ID" value="NZ_WJPP01000002.1"/>
</dbReference>
<evidence type="ECO:0000256" key="7">
    <source>
        <dbReference type="ARBA" id="ARBA00023049"/>
    </source>
</evidence>
<dbReference type="InterPro" id="IPR001431">
    <property type="entry name" value="Pept_M16_Zn_BS"/>
</dbReference>
<evidence type="ECO:0000256" key="3">
    <source>
        <dbReference type="ARBA" id="ARBA00022670"/>
    </source>
</evidence>
<evidence type="ECO:0000256" key="5">
    <source>
        <dbReference type="ARBA" id="ARBA00022801"/>
    </source>
</evidence>
<dbReference type="GO" id="GO:0046872">
    <property type="term" value="F:metal ion binding"/>
    <property type="evidence" value="ECO:0007669"/>
    <property type="project" value="UniProtKB-KW"/>
</dbReference>
<feature type="domain" description="Peptidase M16 C-terminal" evidence="11">
    <location>
        <begin position="196"/>
        <end position="379"/>
    </location>
</feature>
<dbReference type="Pfam" id="PF00675">
    <property type="entry name" value="Peptidase_M16"/>
    <property type="match status" value="1"/>
</dbReference>